<name>C3XAG1_OXAFO</name>
<dbReference type="HOGENOM" id="CLU_110187_0_0_4"/>
<accession>C3XAG1</accession>
<dbReference type="SUPFAM" id="SSF82784">
    <property type="entry name" value="OsmC-like"/>
    <property type="match status" value="1"/>
</dbReference>
<evidence type="ECO:0000313" key="2">
    <source>
        <dbReference type="Proteomes" id="UP000005089"/>
    </source>
</evidence>
<reference evidence="1 2" key="1">
    <citation type="submission" date="2009-02" db="EMBL/GenBank/DDBJ databases">
        <title>The Genome Sequence of Oxalobacter formigenes OXCC13.</title>
        <authorList>
            <consortium name="The Broad Institute Genome Sequencing Platform"/>
            <person name="Ward D."/>
            <person name="Young S.K."/>
            <person name="Kodira C.D."/>
            <person name="Zeng Q."/>
            <person name="Koehrsen M."/>
            <person name="Alvarado L."/>
            <person name="Berlin A."/>
            <person name="Borenstein D."/>
            <person name="Chen Z."/>
            <person name="Engels R."/>
            <person name="Freedman E."/>
            <person name="Gellesch M."/>
            <person name="Goldberg J."/>
            <person name="Griggs A."/>
            <person name="Gujja S."/>
            <person name="Heiman D."/>
            <person name="Hepburn T."/>
            <person name="Howarth C."/>
            <person name="Jen D."/>
            <person name="Larson L."/>
            <person name="Lewis B."/>
            <person name="Mehta T."/>
            <person name="Park D."/>
            <person name="Pearson M."/>
            <person name="Roberts A."/>
            <person name="Saif S."/>
            <person name="Shea T."/>
            <person name="Shenoy N."/>
            <person name="Sisk P."/>
            <person name="Stolte C."/>
            <person name="Sykes S."/>
            <person name="Walk T."/>
            <person name="White J."/>
            <person name="Yandava C."/>
            <person name="Allison M.J."/>
            <person name="Lander E."/>
            <person name="Nusbaum C."/>
            <person name="Galagan J."/>
            <person name="Birren B."/>
        </authorList>
    </citation>
    <scope>NUCLEOTIDE SEQUENCE [LARGE SCALE GENOMIC DNA]</scope>
    <source>
        <strain evidence="1 2">OXCC13</strain>
    </source>
</reference>
<gene>
    <name evidence="1" type="ORF">OFBG_01215</name>
</gene>
<evidence type="ECO:0008006" key="3">
    <source>
        <dbReference type="Google" id="ProtNLM"/>
    </source>
</evidence>
<evidence type="ECO:0000313" key="1">
    <source>
        <dbReference type="EMBL" id="EEO30187.1"/>
    </source>
</evidence>
<dbReference type="InterPro" id="IPR015946">
    <property type="entry name" value="KH_dom-like_a/b"/>
</dbReference>
<keyword evidence="2" id="KW-1185">Reference proteome</keyword>
<organism evidence="1 2">
    <name type="scientific">Oxalobacter formigenes OXCC13</name>
    <dbReference type="NCBI Taxonomy" id="556269"/>
    <lineage>
        <taxon>Bacteria</taxon>
        <taxon>Pseudomonadati</taxon>
        <taxon>Pseudomonadota</taxon>
        <taxon>Betaproteobacteria</taxon>
        <taxon>Burkholderiales</taxon>
        <taxon>Oxalobacteraceae</taxon>
        <taxon>Oxalobacter</taxon>
    </lineage>
</organism>
<dbReference type="STRING" id="847.BRW83_0914"/>
<dbReference type="RefSeq" id="WP_005881163.1">
    <property type="nucleotide sequence ID" value="NZ_CP019430.1"/>
</dbReference>
<dbReference type="EMBL" id="GG658170">
    <property type="protein sequence ID" value="EEO30187.1"/>
    <property type="molecule type" value="Genomic_DNA"/>
</dbReference>
<sequence length="146" mass="15936">MTENITVTLTHKNDYRFEVDFNESFKGFVSDIEKPSGGSCGPAQTHMLLAAVANCLSVSFLYSLNRFGIDGGNIVTKAMLDICKRDGVYRVGKINVAITTGKSEEEMNGLGDVLSGFENISAISRSVLEGIPIETHVFDRKGIRLK</sequence>
<dbReference type="OrthoDB" id="5297623at2"/>
<dbReference type="eggNOG" id="COG1765">
    <property type="taxonomic scope" value="Bacteria"/>
</dbReference>
<dbReference type="InterPro" id="IPR036102">
    <property type="entry name" value="OsmC/Ohrsf"/>
</dbReference>
<dbReference type="AlphaFoldDB" id="C3XAG1"/>
<dbReference type="GeneID" id="77134804"/>
<dbReference type="Proteomes" id="UP000005089">
    <property type="component" value="Unassembled WGS sequence"/>
</dbReference>
<protein>
    <recommendedName>
        <fullName evidence="3">OsmC-like protein</fullName>
    </recommendedName>
</protein>
<proteinExistence type="predicted"/>
<dbReference type="Gene3D" id="3.30.300.20">
    <property type="match status" value="1"/>
</dbReference>